<dbReference type="PROSITE" id="PS50069">
    <property type="entry name" value="CULLIN_2"/>
    <property type="match status" value="1"/>
</dbReference>
<dbReference type="GO" id="GO:0007091">
    <property type="term" value="P:metaphase/anaphase transition of mitotic cell cycle"/>
    <property type="evidence" value="ECO:0007669"/>
    <property type="project" value="TreeGrafter"/>
</dbReference>
<dbReference type="OrthoDB" id="5581181at2759"/>
<dbReference type="KEGG" id="mgl:MGL_3667"/>
<evidence type="ECO:0000313" key="3">
    <source>
        <dbReference type="EMBL" id="EDP41986.1"/>
    </source>
</evidence>
<dbReference type="AlphaFoldDB" id="A8QAA8"/>
<dbReference type="SUPFAM" id="SSF75632">
    <property type="entry name" value="Cullin homology domain"/>
    <property type="match status" value="1"/>
</dbReference>
<gene>
    <name evidence="3" type="ORF">MGL_3667</name>
</gene>
<accession>A8QAA8</accession>
<feature type="domain" description="Cullin family profile" evidence="2">
    <location>
        <begin position="176"/>
        <end position="306"/>
    </location>
</feature>
<dbReference type="STRING" id="425265.A8QAA8"/>
<keyword evidence="4" id="KW-1185">Reference proteome</keyword>
<organism evidence="3 4">
    <name type="scientific">Malassezia globosa (strain ATCC MYA-4612 / CBS 7966)</name>
    <name type="common">Dandruff-associated fungus</name>
    <dbReference type="NCBI Taxonomy" id="425265"/>
    <lineage>
        <taxon>Eukaryota</taxon>
        <taxon>Fungi</taxon>
        <taxon>Dikarya</taxon>
        <taxon>Basidiomycota</taxon>
        <taxon>Ustilaginomycotina</taxon>
        <taxon>Malasseziomycetes</taxon>
        <taxon>Malasseziales</taxon>
        <taxon>Malasseziaceae</taxon>
        <taxon>Malassezia</taxon>
    </lineage>
</organism>
<dbReference type="InterPro" id="IPR057975">
    <property type="entry name" value="TPR_ANAPC2"/>
</dbReference>
<dbReference type="Pfam" id="PF25773">
    <property type="entry name" value="TPR_ANAPC2"/>
    <property type="match status" value="1"/>
</dbReference>
<comment type="similarity">
    <text evidence="1">Belongs to the cullin family.</text>
</comment>
<dbReference type="EMBL" id="AAYY01000014">
    <property type="protein sequence ID" value="EDP41986.1"/>
    <property type="molecule type" value="Genomic_DNA"/>
</dbReference>
<dbReference type="GO" id="GO:0005680">
    <property type="term" value="C:anaphase-promoting complex"/>
    <property type="evidence" value="ECO:0007669"/>
    <property type="project" value="TreeGrafter"/>
</dbReference>
<dbReference type="GO" id="GO:0070979">
    <property type="term" value="P:protein K11-linked ubiquitination"/>
    <property type="evidence" value="ECO:0007669"/>
    <property type="project" value="TreeGrafter"/>
</dbReference>
<evidence type="ECO:0000313" key="4">
    <source>
        <dbReference type="Proteomes" id="UP000008837"/>
    </source>
</evidence>
<evidence type="ECO:0000259" key="2">
    <source>
        <dbReference type="PROSITE" id="PS50069"/>
    </source>
</evidence>
<dbReference type="GeneID" id="5853506"/>
<sequence>MRWLCAYPRSRAAMQDVVLWLEKTDERTELARAFSQALHERLLHPDVDTHAILVYYVNIVYALRIVDTSGVVLSRVLPPVQHYLRTRKDTIQAVVHALLGDDAAFELLRTELVHTQPAEPDVPGGGGYAVGAATAEEEEEEQYTRLEYWTDPTWAPRPVDAGPAFSHMRTRDVVGLLVSIFDDRQGFLHALEQHTAQRLVKTMDYDTSRVQRNNAIFKRRLGEQNLHHCDVMLTDVAWSQRFDTHFHAVAHGGMADHVHPMVISRQFWPDLDTRMYTLPKRLAEALEKYADFYAAQHPAKRCGRGH</sequence>
<dbReference type="PANTHER" id="PTHR45957">
    <property type="entry name" value="ANAPHASE-PROMOTING COMPLEX SUBUNIT 2"/>
    <property type="match status" value="1"/>
</dbReference>
<protein>
    <recommendedName>
        <fullName evidence="2">Cullin family profile domain-containing protein</fullName>
    </recommendedName>
</protein>
<dbReference type="VEuPathDB" id="FungiDB:MGL_3667"/>
<dbReference type="PANTHER" id="PTHR45957:SF1">
    <property type="entry name" value="ANAPHASE-PROMOTING COMPLEX SUBUNIT 2"/>
    <property type="match status" value="1"/>
</dbReference>
<dbReference type="InterPro" id="IPR036317">
    <property type="entry name" value="Cullin_homology_sf"/>
</dbReference>
<evidence type="ECO:0000256" key="1">
    <source>
        <dbReference type="PROSITE-ProRule" id="PRU00330"/>
    </source>
</evidence>
<dbReference type="RefSeq" id="XP_001729200.1">
    <property type="nucleotide sequence ID" value="XM_001729148.1"/>
</dbReference>
<dbReference type="Proteomes" id="UP000008837">
    <property type="component" value="Unassembled WGS sequence"/>
</dbReference>
<reference evidence="3 4" key="1">
    <citation type="journal article" date="2007" name="Proc. Natl. Acad. Sci. U.S.A.">
        <title>Dandruff-associated Malassezia genomes reveal convergent and divergent virulence traits shared with plant and human fungal pathogens.</title>
        <authorList>
            <person name="Xu J."/>
            <person name="Saunders C.W."/>
            <person name="Hu P."/>
            <person name="Grant R.A."/>
            <person name="Boekhout T."/>
            <person name="Kuramae E.E."/>
            <person name="Kronstad J.W."/>
            <person name="Deangelis Y.M."/>
            <person name="Reeder N.L."/>
            <person name="Johnstone K.R."/>
            <person name="Leland M."/>
            <person name="Fieno A.M."/>
            <person name="Begley W.M."/>
            <person name="Sun Y."/>
            <person name="Lacey M.P."/>
            <person name="Chaudhary T."/>
            <person name="Keough T."/>
            <person name="Chu L."/>
            <person name="Sears R."/>
            <person name="Yuan B."/>
            <person name="Dawson T.L.Jr."/>
        </authorList>
    </citation>
    <scope>NUCLEOTIDE SEQUENCE [LARGE SCALE GENOMIC DNA]</scope>
    <source>
        <strain evidence="4">ATCC MYA-4612 / CBS 7966</strain>
    </source>
</reference>
<dbReference type="InterPro" id="IPR044554">
    <property type="entry name" value="ANAPC2"/>
</dbReference>
<dbReference type="Gene3D" id="1.20.1310.10">
    <property type="entry name" value="Cullin Repeats"/>
    <property type="match status" value="1"/>
</dbReference>
<dbReference type="InterPro" id="IPR016158">
    <property type="entry name" value="Cullin_homology"/>
</dbReference>
<name>A8QAA8_MALGO</name>
<proteinExistence type="inferred from homology"/>
<dbReference type="Gene3D" id="3.30.230.130">
    <property type="entry name" value="Cullin, Chain C, Domain 2"/>
    <property type="match status" value="1"/>
</dbReference>
<dbReference type="InParanoid" id="A8QAA8"/>
<comment type="caution">
    <text evidence="3">The sequence shown here is derived from an EMBL/GenBank/DDBJ whole genome shotgun (WGS) entry which is preliminary data.</text>
</comment>